<gene>
    <name evidence="2" type="ORF">CulFRC58_1651</name>
</gene>
<proteinExistence type="predicted"/>
<keyword evidence="3" id="KW-1185">Reference proteome</keyword>
<dbReference type="Proteomes" id="UP000036185">
    <property type="component" value="Chromosome"/>
</dbReference>
<evidence type="ECO:0000256" key="1">
    <source>
        <dbReference type="SAM" id="Coils"/>
    </source>
</evidence>
<dbReference type="RefSeq" id="WP_023636239.1">
    <property type="nucleotide sequence ID" value="NZ_CP011913.1"/>
</dbReference>
<protein>
    <recommendedName>
        <fullName evidence="4">Integration host factor</fullName>
    </recommendedName>
</protein>
<sequence>MDIQALEGIKAAAQKLKALKAREAALMEERVELIEEAVEAKIKKKDIAAAAGFSTANLRLIRSKRKKEKGE</sequence>
<feature type="coiled-coil region" evidence="1">
    <location>
        <begin position="9"/>
        <end position="36"/>
    </location>
</feature>
<reference evidence="2 3" key="1">
    <citation type="journal article" date="2014" name="Int. J. Syst. Evol. Microbiol.">
        <title>Draft Genome Sequence of Corynebacterium ulcerans FRC58, Isolated from the Bronchitic Aspiration of a Patient in France.</title>
        <authorList>
            <person name="Silva Ado S."/>
            <person name="Barauna R.A."/>
            <person name="de Sa P.C."/>
            <person name="das Gracas D.A."/>
            <person name="Carneiro A.R."/>
            <person name="Thouvenin M."/>
            <person name="Azevedo V."/>
            <person name="Badell E."/>
            <person name="Guiso N."/>
            <person name="da Silva A.L."/>
            <person name="Ramos R.T."/>
        </authorList>
    </citation>
    <scope>NUCLEOTIDE SEQUENCE [LARGE SCALE GENOMIC DNA]</scope>
    <source>
        <strain evidence="2 3">FRC58</strain>
    </source>
</reference>
<evidence type="ECO:0008006" key="4">
    <source>
        <dbReference type="Google" id="ProtNLM"/>
    </source>
</evidence>
<name>A0ABN4GV92_CORUL</name>
<evidence type="ECO:0000313" key="2">
    <source>
        <dbReference type="EMBL" id="AKN77505.1"/>
    </source>
</evidence>
<evidence type="ECO:0000313" key="3">
    <source>
        <dbReference type="Proteomes" id="UP000036185"/>
    </source>
</evidence>
<dbReference type="EMBL" id="CP011913">
    <property type="protein sequence ID" value="AKN77505.1"/>
    <property type="molecule type" value="Genomic_DNA"/>
</dbReference>
<accession>A0ABN4GV92</accession>
<organism evidence="2 3">
    <name type="scientific">Corynebacterium ulcerans FRC58</name>
    <dbReference type="NCBI Taxonomy" id="1408268"/>
    <lineage>
        <taxon>Bacteria</taxon>
        <taxon>Bacillati</taxon>
        <taxon>Actinomycetota</taxon>
        <taxon>Actinomycetes</taxon>
        <taxon>Mycobacteriales</taxon>
        <taxon>Corynebacteriaceae</taxon>
        <taxon>Corynebacterium</taxon>
    </lineage>
</organism>
<keyword evidence="1" id="KW-0175">Coiled coil</keyword>